<dbReference type="OrthoDB" id="76388at2759"/>
<name>V3ZIL8_LOTGI</name>
<evidence type="ECO:0000256" key="2">
    <source>
        <dbReference type="ARBA" id="ARBA00023295"/>
    </source>
</evidence>
<dbReference type="PROSITE" id="PS51910">
    <property type="entry name" value="GH18_2"/>
    <property type="match status" value="1"/>
</dbReference>
<evidence type="ECO:0000256" key="4">
    <source>
        <dbReference type="RuleBase" id="RU004453"/>
    </source>
</evidence>
<dbReference type="STRING" id="225164.V3ZIL8"/>
<dbReference type="PROSITE" id="PS01095">
    <property type="entry name" value="GH18_1"/>
    <property type="match status" value="1"/>
</dbReference>
<comment type="similarity">
    <text evidence="4">Belongs to the glycosyl hydrolase 18 family.</text>
</comment>
<dbReference type="InterPro" id="IPR001223">
    <property type="entry name" value="Glyco_hydro18_cat"/>
</dbReference>
<proteinExistence type="inferred from homology"/>
<dbReference type="SUPFAM" id="SSF51445">
    <property type="entry name" value="(Trans)glycosidases"/>
    <property type="match status" value="1"/>
</dbReference>
<dbReference type="EMBL" id="KB203566">
    <property type="protein sequence ID" value="ESO84067.1"/>
    <property type="molecule type" value="Genomic_DNA"/>
</dbReference>
<dbReference type="AlphaFoldDB" id="V3ZIL8"/>
<dbReference type="Gene3D" id="3.20.20.80">
    <property type="entry name" value="Glycosidases"/>
    <property type="match status" value="1"/>
</dbReference>
<dbReference type="Gene3D" id="3.10.50.10">
    <property type="match status" value="1"/>
</dbReference>
<dbReference type="PANTHER" id="PTHR11177">
    <property type="entry name" value="CHITINASE"/>
    <property type="match status" value="1"/>
</dbReference>
<dbReference type="GO" id="GO:0006032">
    <property type="term" value="P:chitin catabolic process"/>
    <property type="evidence" value="ECO:0007669"/>
    <property type="project" value="TreeGrafter"/>
</dbReference>
<dbReference type="GO" id="GO:0004568">
    <property type="term" value="F:chitinase activity"/>
    <property type="evidence" value="ECO:0007669"/>
    <property type="project" value="TreeGrafter"/>
</dbReference>
<dbReference type="InterPro" id="IPR029070">
    <property type="entry name" value="Chitinase_insertion_sf"/>
</dbReference>
<dbReference type="InterPro" id="IPR001579">
    <property type="entry name" value="Glyco_hydro_18_chit_AS"/>
</dbReference>
<evidence type="ECO:0000256" key="1">
    <source>
        <dbReference type="ARBA" id="ARBA00022801"/>
    </source>
</evidence>
<protein>
    <recommendedName>
        <fullName evidence="5">GH18 domain-containing protein</fullName>
    </recommendedName>
</protein>
<reference evidence="6 7" key="1">
    <citation type="journal article" date="2013" name="Nature">
        <title>Insights into bilaterian evolution from three spiralian genomes.</title>
        <authorList>
            <person name="Simakov O."/>
            <person name="Marletaz F."/>
            <person name="Cho S.J."/>
            <person name="Edsinger-Gonzales E."/>
            <person name="Havlak P."/>
            <person name="Hellsten U."/>
            <person name="Kuo D.H."/>
            <person name="Larsson T."/>
            <person name="Lv J."/>
            <person name="Arendt D."/>
            <person name="Savage R."/>
            <person name="Osoegawa K."/>
            <person name="de Jong P."/>
            <person name="Grimwood J."/>
            <person name="Chapman J.A."/>
            <person name="Shapiro H."/>
            <person name="Aerts A."/>
            <person name="Otillar R.P."/>
            <person name="Terry A.Y."/>
            <person name="Boore J.L."/>
            <person name="Grigoriev I.V."/>
            <person name="Lindberg D.R."/>
            <person name="Seaver E.C."/>
            <person name="Weisblat D.A."/>
            <person name="Putnam N.H."/>
            <person name="Rokhsar D.S."/>
        </authorList>
    </citation>
    <scope>NUCLEOTIDE SEQUENCE [LARGE SCALE GENOMIC DNA]</scope>
</reference>
<dbReference type="Proteomes" id="UP000030746">
    <property type="component" value="Unassembled WGS sequence"/>
</dbReference>
<dbReference type="HOGENOM" id="CLU_002833_3_1_1"/>
<evidence type="ECO:0000313" key="7">
    <source>
        <dbReference type="Proteomes" id="UP000030746"/>
    </source>
</evidence>
<dbReference type="InterPro" id="IPR011583">
    <property type="entry name" value="Chitinase_II/V-like_cat"/>
</dbReference>
<dbReference type="GO" id="GO:0005576">
    <property type="term" value="C:extracellular region"/>
    <property type="evidence" value="ECO:0007669"/>
    <property type="project" value="TreeGrafter"/>
</dbReference>
<dbReference type="Pfam" id="PF00704">
    <property type="entry name" value="Glyco_hydro_18"/>
    <property type="match status" value="1"/>
</dbReference>
<gene>
    <name evidence="6" type="ORF">LOTGIDRAFT_108497</name>
</gene>
<keyword evidence="1 3" id="KW-0378">Hydrolase</keyword>
<keyword evidence="2 3" id="KW-0326">Glycosidase</keyword>
<keyword evidence="7" id="KW-1185">Reference proteome</keyword>
<organism evidence="6 7">
    <name type="scientific">Lottia gigantea</name>
    <name type="common">Giant owl limpet</name>
    <dbReference type="NCBI Taxonomy" id="225164"/>
    <lineage>
        <taxon>Eukaryota</taxon>
        <taxon>Metazoa</taxon>
        <taxon>Spiralia</taxon>
        <taxon>Lophotrochozoa</taxon>
        <taxon>Mollusca</taxon>
        <taxon>Gastropoda</taxon>
        <taxon>Patellogastropoda</taxon>
        <taxon>Lottioidea</taxon>
        <taxon>Lottiidae</taxon>
        <taxon>Lottia</taxon>
    </lineage>
</organism>
<dbReference type="GO" id="GO:0008061">
    <property type="term" value="F:chitin binding"/>
    <property type="evidence" value="ECO:0007669"/>
    <property type="project" value="InterPro"/>
</dbReference>
<dbReference type="InterPro" id="IPR017853">
    <property type="entry name" value="GH"/>
</dbReference>
<accession>V3ZIL8</accession>
<dbReference type="CTD" id="20230358"/>
<dbReference type="OMA" id="NGHWEWI"/>
<evidence type="ECO:0000256" key="3">
    <source>
        <dbReference type="RuleBase" id="RU000489"/>
    </source>
</evidence>
<sequence>VCYFTNWAQYSQFDTGLVDPFLCTHILYAFGKLVGTQIQDIEWNDQTIQAEVIALKNTNPNLKVLLAIGGWTADNSQYVNLVASQTNMVTFSSNAISYLRQRGFDGLDLDWEYPGNTDRGSTSADRARFTQWIQILQNSFIAEAQQTGKARLLLTAATAASMPQANSYYEISKLGNYLDFVNIMTYDFHGQWDGPSLGAQHHSALYPEVNSSVIGWINAGFPANKLALGMGAYGRGYKLSAQPNGNGVGAQPNGYDMQKYSKICSKLNTGHSVVQLTNQQAVAAVGQTNGQWEWIGFDNTDTFQSKARFIIANGLAGSMVWSLDQDDATNACGGGKYPLLSVLQNMLPGYVFALSI</sequence>
<evidence type="ECO:0000259" key="5">
    <source>
        <dbReference type="PROSITE" id="PS51910"/>
    </source>
</evidence>
<dbReference type="PANTHER" id="PTHR11177:SF317">
    <property type="entry name" value="CHITINASE 12-RELATED"/>
    <property type="match status" value="1"/>
</dbReference>
<dbReference type="SMART" id="SM00636">
    <property type="entry name" value="Glyco_18"/>
    <property type="match status" value="1"/>
</dbReference>
<dbReference type="InterPro" id="IPR050314">
    <property type="entry name" value="Glycosyl_Hydrlase_18"/>
</dbReference>
<feature type="domain" description="GH18" evidence="5">
    <location>
        <begin position="1"/>
        <end position="350"/>
    </location>
</feature>
<dbReference type="KEGG" id="lgi:LOTGIDRAFT_108497"/>
<evidence type="ECO:0000313" key="6">
    <source>
        <dbReference type="EMBL" id="ESO84067.1"/>
    </source>
</evidence>
<dbReference type="GeneID" id="20230358"/>
<dbReference type="RefSeq" id="XP_009065195.1">
    <property type="nucleotide sequence ID" value="XM_009066947.1"/>
</dbReference>
<dbReference type="GO" id="GO:0005975">
    <property type="term" value="P:carbohydrate metabolic process"/>
    <property type="evidence" value="ECO:0007669"/>
    <property type="project" value="InterPro"/>
</dbReference>
<feature type="non-terminal residue" evidence="6">
    <location>
        <position position="1"/>
    </location>
</feature>